<evidence type="ECO:0000256" key="6">
    <source>
        <dbReference type="ARBA" id="ARBA00022679"/>
    </source>
</evidence>
<keyword evidence="9" id="KW-0786">Thiamine pyrophosphate</keyword>
<dbReference type="EMBL" id="LJCR01002268">
    <property type="protein sequence ID" value="KPV48983.1"/>
    <property type="molecule type" value="Genomic_DNA"/>
</dbReference>
<evidence type="ECO:0000256" key="11">
    <source>
        <dbReference type="SAM" id="MobiDB-lite"/>
    </source>
</evidence>
<evidence type="ECO:0000256" key="10">
    <source>
        <dbReference type="ARBA" id="ARBA00049473"/>
    </source>
</evidence>
<dbReference type="PANTHER" id="PTHR43522">
    <property type="entry name" value="TRANSKETOLASE"/>
    <property type="match status" value="1"/>
</dbReference>
<evidence type="ECO:0000256" key="1">
    <source>
        <dbReference type="ARBA" id="ARBA00001946"/>
    </source>
</evidence>
<comment type="cofactor">
    <cofactor evidence="2">
        <name>thiamine diphosphate</name>
        <dbReference type="ChEBI" id="CHEBI:58937"/>
    </cofactor>
</comment>
<comment type="catalytic activity">
    <reaction evidence="10">
        <text>D-sedoheptulose 7-phosphate + D-glyceraldehyde 3-phosphate = aldehydo-D-ribose 5-phosphate + D-xylulose 5-phosphate</text>
        <dbReference type="Rhea" id="RHEA:10508"/>
        <dbReference type="ChEBI" id="CHEBI:57483"/>
        <dbReference type="ChEBI" id="CHEBI:57737"/>
        <dbReference type="ChEBI" id="CHEBI:58273"/>
        <dbReference type="ChEBI" id="CHEBI:59776"/>
        <dbReference type="EC" id="2.2.1.1"/>
    </reaction>
</comment>
<organism evidence="13 14">
    <name type="scientific">Kouleothrix aurantiaca</name>
    <dbReference type="NCBI Taxonomy" id="186479"/>
    <lineage>
        <taxon>Bacteria</taxon>
        <taxon>Bacillati</taxon>
        <taxon>Chloroflexota</taxon>
        <taxon>Chloroflexia</taxon>
        <taxon>Chloroflexales</taxon>
        <taxon>Roseiflexineae</taxon>
        <taxon>Roseiflexaceae</taxon>
        <taxon>Kouleothrix</taxon>
    </lineage>
</organism>
<name>A0A0P9EXH3_9CHLR</name>
<evidence type="ECO:0000256" key="4">
    <source>
        <dbReference type="ARBA" id="ARBA00011738"/>
    </source>
</evidence>
<dbReference type="EC" id="2.2.1.1" evidence="5"/>
<dbReference type="Gene3D" id="3.40.50.920">
    <property type="match status" value="1"/>
</dbReference>
<keyword evidence="6" id="KW-0808">Transferase</keyword>
<dbReference type="GO" id="GO:0004802">
    <property type="term" value="F:transketolase activity"/>
    <property type="evidence" value="ECO:0007669"/>
    <property type="project" value="UniProtKB-EC"/>
</dbReference>
<dbReference type="Pfam" id="PF22613">
    <property type="entry name" value="Transketolase_C_1"/>
    <property type="match status" value="1"/>
</dbReference>
<keyword evidence="7" id="KW-0479">Metal-binding</keyword>
<comment type="cofactor">
    <cofactor evidence="1">
        <name>Mg(2+)</name>
        <dbReference type="ChEBI" id="CHEBI:18420"/>
    </cofactor>
</comment>
<dbReference type="GO" id="GO:0006098">
    <property type="term" value="P:pentose-phosphate shunt"/>
    <property type="evidence" value="ECO:0007669"/>
    <property type="project" value="TreeGrafter"/>
</dbReference>
<evidence type="ECO:0000256" key="8">
    <source>
        <dbReference type="ARBA" id="ARBA00022842"/>
    </source>
</evidence>
<accession>A0A0P9EXH3</accession>
<evidence type="ECO:0000256" key="3">
    <source>
        <dbReference type="ARBA" id="ARBA00007131"/>
    </source>
</evidence>
<dbReference type="InterPro" id="IPR033247">
    <property type="entry name" value="Transketolase_fam"/>
</dbReference>
<evidence type="ECO:0000256" key="5">
    <source>
        <dbReference type="ARBA" id="ARBA00013152"/>
    </source>
</evidence>
<evidence type="ECO:0000313" key="13">
    <source>
        <dbReference type="EMBL" id="KPV48983.1"/>
    </source>
</evidence>
<proteinExistence type="inferred from homology"/>
<evidence type="ECO:0000256" key="2">
    <source>
        <dbReference type="ARBA" id="ARBA00001964"/>
    </source>
</evidence>
<dbReference type="GO" id="GO:0005829">
    <property type="term" value="C:cytosol"/>
    <property type="evidence" value="ECO:0007669"/>
    <property type="project" value="TreeGrafter"/>
</dbReference>
<comment type="caution">
    <text evidence="13">The sequence shown here is derived from an EMBL/GenBank/DDBJ whole genome shotgun (WGS) entry which is preliminary data.</text>
</comment>
<feature type="region of interest" description="Disordered" evidence="11">
    <location>
        <begin position="120"/>
        <end position="140"/>
    </location>
</feature>
<dbReference type="FunFam" id="3.40.50.920:FF:000003">
    <property type="entry name" value="Transketolase"/>
    <property type="match status" value="1"/>
</dbReference>
<keyword evidence="8" id="KW-0460">Magnesium</keyword>
<sequence length="140" mass="14711">GGAPELILMAPGSELSMAVEAHGKLAEQGVRARVVSFPSWELFLQQSAEYRASVLPPDVGARISIEAGVGQGWHRWVGDHGDVMSIEKFGASAPYKEIYQHYGLTVGDVVDRSMRLLGRGGGNAGGEQVPGSAAPSEGHS</sequence>
<comment type="subunit">
    <text evidence="4">Homodimer.</text>
</comment>
<dbReference type="PANTHER" id="PTHR43522:SF2">
    <property type="entry name" value="TRANSKETOLASE 1-RELATED"/>
    <property type="match status" value="1"/>
</dbReference>
<dbReference type="AlphaFoldDB" id="A0A0P9EXH3"/>
<dbReference type="SUPFAM" id="SSF52922">
    <property type="entry name" value="TK C-terminal domain-like"/>
    <property type="match status" value="1"/>
</dbReference>
<evidence type="ECO:0000259" key="12">
    <source>
        <dbReference type="Pfam" id="PF22613"/>
    </source>
</evidence>
<gene>
    <name evidence="13" type="ORF">SE17_35155</name>
</gene>
<reference evidence="13 14" key="1">
    <citation type="submission" date="2015-09" db="EMBL/GenBank/DDBJ databases">
        <title>Draft genome sequence of Kouleothrix aurantiaca JCM 19913.</title>
        <authorList>
            <person name="Hemp J."/>
        </authorList>
    </citation>
    <scope>NUCLEOTIDE SEQUENCE [LARGE SCALE GENOMIC DNA]</scope>
    <source>
        <strain evidence="13 14">COM-B</strain>
    </source>
</reference>
<dbReference type="InterPro" id="IPR055152">
    <property type="entry name" value="Transketolase-like_C_2"/>
</dbReference>
<feature type="domain" description="Transketolase-like C-terminal" evidence="12">
    <location>
        <begin position="3"/>
        <end position="105"/>
    </location>
</feature>
<evidence type="ECO:0000313" key="14">
    <source>
        <dbReference type="Proteomes" id="UP000050509"/>
    </source>
</evidence>
<feature type="non-terminal residue" evidence="13">
    <location>
        <position position="1"/>
    </location>
</feature>
<evidence type="ECO:0000256" key="9">
    <source>
        <dbReference type="ARBA" id="ARBA00023052"/>
    </source>
</evidence>
<keyword evidence="14" id="KW-1185">Reference proteome</keyword>
<dbReference type="GO" id="GO:0046872">
    <property type="term" value="F:metal ion binding"/>
    <property type="evidence" value="ECO:0007669"/>
    <property type="project" value="UniProtKB-KW"/>
</dbReference>
<evidence type="ECO:0000256" key="7">
    <source>
        <dbReference type="ARBA" id="ARBA00022723"/>
    </source>
</evidence>
<dbReference type="Proteomes" id="UP000050509">
    <property type="component" value="Unassembled WGS sequence"/>
</dbReference>
<protein>
    <recommendedName>
        <fullName evidence="5">transketolase</fullName>
        <ecNumber evidence="5">2.2.1.1</ecNumber>
    </recommendedName>
</protein>
<dbReference type="InterPro" id="IPR009014">
    <property type="entry name" value="Transketo_C/PFOR_II"/>
</dbReference>
<comment type="similarity">
    <text evidence="3">Belongs to the transketolase family.</text>
</comment>